<keyword evidence="1" id="KW-0812">Transmembrane</keyword>
<proteinExistence type="predicted"/>
<evidence type="ECO:0000256" key="2">
    <source>
        <dbReference type="SAM" id="SignalP"/>
    </source>
</evidence>
<dbReference type="RefSeq" id="XP_022307434.1">
    <property type="nucleotide sequence ID" value="XM_022451726.1"/>
</dbReference>
<accession>A0A8B8BX53</accession>
<feature type="signal peptide" evidence="2">
    <location>
        <begin position="1"/>
        <end position="22"/>
    </location>
</feature>
<reference evidence="4" key="1">
    <citation type="submission" date="2025-08" db="UniProtKB">
        <authorList>
            <consortium name="RefSeq"/>
        </authorList>
    </citation>
    <scope>IDENTIFICATION</scope>
    <source>
        <tissue evidence="4">Whole sample</tissue>
    </source>
</reference>
<keyword evidence="3" id="KW-1185">Reference proteome</keyword>
<name>A0A8B8BX53_CRAVI</name>
<dbReference type="AlphaFoldDB" id="A0A8B8BX53"/>
<evidence type="ECO:0000313" key="4">
    <source>
        <dbReference type="RefSeq" id="XP_022307434.1"/>
    </source>
</evidence>
<keyword evidence="2" id="KW-0732">Signal</keyword>
<gene>
    <name evidence="4" type="primary">LOC111113437</name>
</gene>
<organism evidence="3 4">
    <name type="scientific">Crassostrea virginica</name>
    <name type="common">Eastern oyster</name>
    <dbReference type="NCBI Taxonomy" id="6565"/>
    <lineage>
        <taxon>Eukaryota</taxon>
        <taxon>Metazoa</taxon>
        <taxon>Spiralia</taxon>
        <taxon>Lophotrochozoa</taxon>
        <taxon>Mollusca</taxon>
        <taxon>Bivalvia</taxon>
        <taxon>Autobranchia</taxon>
        <taxon>Pteriomorphia</taxon>
        <taxon>Ostreida</taxon>
        <taxon>Ostreoidea</taxon>
        <taxon>Ostreidae</taxon>
        <taxon>Crassostrea</taxon>
    </lineage>
</organism>
<dbReference type="GeneID" id="111113437"/>
<keyword evidence="1" id="KW-0472">Membrane</keyword>
<feature type="chain" id="PRO_5034663256" evidence="2">
    <location>
        <begin position="23"/>
        <end position="181"/>
    </location>
</feature>
<sequence length="181" mass="20130">MFIPARMFNLLLSFWILGFAYAFDCLNHGYYGVNCSTPCPDPNCRYCHIETGACHGCKPGYQGRRCETVSSPPNANTFKEYILCIVCLGLFCIGLFLDGVVIANVINSRKSIKGKSKLLKPAKSGEEGKIKTPVNTVCEPGEMVRSEPAEIELSKPAEMVQSEYQALSDSNRNTRIYDRLQ</sequence>
<protein>
    <submittedName>
        <fullName evidence="4">Uncharacterized protein LOC111113437</fullName>
    </submittedName>
</protein>
<evidence type="ECO:0000256" key="1">
    <source>
        <dbReference type="SAM" id="Phobius"/>
    </source>
</evidence>
<keyword evidence="1" id="KW-1133">Transmembrane helix</keyword>
<evidence type="ECO:0000313" key="3">
    <source>
        <dbReference type="Proteomes" id="UP000694844"/>
    </source>
</evidence>
<dbReference type="OrthoDB" id="409374at2759"/>
<dbReference type="Proteomes" id="UP000694844">
    <property type="component" value="Chromosome 9"/>
</dbReference>
<dbReference type="InterPro" id="IPR002049">
    <property type="entry name" value="LE_dom"/>
</dbReference>
<dbReference type="CDD" id="cd00055">
    <property type="entry name" value="EGF_Lam"/>
    <property type="match status" value="1"/>
</dbReference>
<feature type="transmembrane region" description="Helical" evidence="1">
    <location>
        <begin position="80"/>
        <end position="106"/>
    </location>
</feature>
<dbReference type="KEGG" id="cvn:111113437"/>